<evidence type="ECO:0000256" key="1">
    <source>
        <dbReference type="SAM" id="MobiDB-lite"/>
    </source>
</evidence>
<evidence type="ECO:0000313" key="3">
    <source>
        <dbReference type="EMBL" id="KAL2819112.1"/>
    </source>
</evidence>
<evidence type="ECO:0000313" key="4">
    <source>
        <dbReference type="Proteomes" id="UP001610334"/>
    </source>
</evidence>
<feature type="compositionally biased region" description="Basic and acidic residues" evidence="1">
    <location>
        <begin position="58"/>
        <end position="69"/>
    </location>
</feature>
<keyword evidence="4" id="KW-1185">Reference proteome</keyword>
<sequence>MPAKSYPESSVMLLYLCIVHSNLTKIDFNAVGETVDLTREAARLRYGRLKKQLENEIGDGKVNLKRDDGASGPAVAPPTGTGDSIEDDEDLVPAPTSTSPRKKRKAAVKSKVKAEKTDTIGVDKASKKMKVAKEKGLVIKQEYDDEDKDCSLMGEEMDDVAA</sequence>
<feature type="region of interest" description="Disordered" evidence="1">
    <location>
        <begin position="58"/>
        <end position="110"/>
    </location>
</feature>
<comment type="caution">
    <text evidence="3">The sequence shown here is derived from an EMBL/GenBank/DDBJ whole genome shotgun (WGS) entry which is preliminary data.</text>
</comment>
<dbReference type="InterPro" id="IPR054505">
    <property type="entry name" value="Myb_DNA-bind_8"/>
</dbReference>
<dbReference type="EMBL" id="JBFXLT010000011">
    <property type="protein sequence ID" value="KAL2819112.1"/>
    <property type="molecule type" value="Genomic_DNA"/>
</dbReference>
<dbReference type="Pfam" id="PF22980">
    <property type="entry name" value="Myb_DNA-bind_8"/>
    <property type="match status" value="1"/>
</dbReference>
<reference evidence="3 4" key="1">
    <citation type="submission" date="2024-07" db="EMBL/GenBank/DDBJ databases">
        <title>Section-level genome sequencing and comparative genomics of Aspergillus sections Usti and Cavernicolus.</title>
        <authorList>
            <consortium name="Lawrence Berkeley National Laboratory"/>
            <person name="Nybo J.L."/>
            <person name="Vesth T.C."/>
            <person name="Theobald S."/>
            <person name="Frisvad J.C."/>
            <person name="Larsen T.O."/>
            <person name="Kjaerboelling I."/>
            <person name="Rothschild-Mancinelli K."/>
            <person name="Lyhne E.K."/>
            <person name="Kogle M.E."/>
            <person name="Barry K."/>
            <person name="Clum A."/>
            <person name="Na H."/>
            <person name="Ledsgaard L."/>
            <person name="Lin J."/>
            <person name="Lipzen A."/>
            <person name="Kuo A."/>
            <person name="Riley R."/>
            <person name="Mondo S."/>
            <person name="Labutti K."/>
            <person name="Haridas S."/>
            <person name="Pangalinan J."/>
            <person name="Salamov A.A."/>
            <person name="Simmons B.A."/>
            <person name="Magnuson J.K."/>
            <person name="Chen J."/>
            <person name="Drula E."/>
            <person name="Henrissat B."/>
            <person name="Wiebenga A."/>
            <person name="Lubbers R.J."/>
            <person name="Gomes A.C."/>
            <person name="Makela M.R."/>
            <person name="Stajich J."/>
            <person name="Grigoriev I.V."/>
            <person name="Mortensen U.H."/>
            <person name="De Vries R.P."/>
            <person name="Baker S.E."/>
            <person name="Andersen M.R."/>
        </authorList>
    </citation>
    <scope>NUCLEOTIDE SEQUENCE [LARGE SCALE GENOMIC DNA]</scope>
    <source>
        <strain evidence="3 4">CBS 588.65</strain>
    </source>
</reference>
<accession>A0ABR4HUE0</accession>
<gene>
    <name evidence="3" type="ORF">BJX63DRAFT_27990</name>
</gene>
<feature type="domain" description="Myb-like DNA-binding" evidence="2">
    <location>
        <begin position="9"/>
        <end position="54"/>
    </location>
</feature>
<dbReference type="Proteomes" id="UP001610334">
    <property type="component" value="Unassembled WGS sequence"/>
</dbReference>
<name>A0ABR4HUE0_9EURO</name>
<organism evidence="3 4">
    <name type="scientific">Aspergillus granulosus</name>
    <dbReference type="NCBI Taxonomy" id="176169"/>
    <lineage>
        <taxon>Eukaryota</taxon>
        <taxon>Fungi</taxon>
        <taxon>Dikarya</taxon>
        <taxon>Ascomycota</taxon>
        <taxon>Pezizomycotina</taxon>
        <taxon>Eurotiomycetes</taxon>
        <taxon>Eurotiomycetidae</taxon>
        <taxon>Eurotiales</taxon>
        <taxon>Aspergillaceae</taxon>
        <taxon>Aspergillus</taxon>
        <taxon>Aspergillus subgen. Nidulantes</taxon>
    </lineage>
</organism>
<protein>
    <recommendedName>
        <fullName evidence="2">Myb-like DNA-binding domain-containing protein</fullName>
    </recommendedName>
</protein>
<proteinExistence type="predicted"/>
<feature type="compositionally biased region" description="Basic residues" evidence="1">
    <location>
        <begin position="100"/>
        <end position="110"/>
    </location>
</feature>
<evidence type="ECO:0000259" key="2">
    <source>
        <dbReference type="Pfam" id="PF22980"/>
    </source>
</evidence>